<keyword evidence="3" id="KW-1185">Reference proteome</keyword>
<accession>A0A1U7P2W9</accession>
<organism evidence="2 3">
    <name type="scientific">Deinococcus marmoris</name>
    <dbReference type="NCBI Taxonomy" id="249408"/>
    <lineage>
        <taxon>Bacteria</taxon>
        <taxon>Thermotogati</taxon>
        <taxon>Deinococcota</taxon>
        <taxon>Deinococci</taxon>
        <taxon>Deinococcales</taxon>
        <taxon>Deinococcaceae</taxon>
        <taxon>Deinococcus</taxon>
    </lineage>
</organism>
<name>A0A1U7P2W9_9DEIO</name>
<comment type="caution">
    <text evidence="2">The sequence shown here is derived from an EMBL/GenBank/DDBJ whole genome shotgun (WGS) entry which is preliminary data.</text>
</comment>
<dbReference type="EMBL" id="MSTI01000028">
    <property type="protein sequence ID" value="OLV19525.1"/>
    <property type="molecule type" value="Genomic_DNA"/>
</dbReference>
<protein>
    <submittedName>
        <fullName evidence="2">Uncharacterized protein</fullName>
    </submittedName>
</protein>
<evidence type="ECO:0000256" key="1">
    <source>
        <dbReference type="SAM" id="MobiDB-lite"/>
    </source>
</evidence>
<dbReference type="AlphaFoldDB" id="A0A1U7P2W9"/>
<proteinExistence type="predicted"/>
<reference evidence="2 3" key="1">
    <citation type="submission" date="2017-01" db="EMBL/GenBank/DDBJ databases">
        <title>Genome Analysis of Deinococcus marmoris KOPRI26562.</title>
        <authorList>
            <person name="Kim J.H."/>
            <person name="Oh H.-M."/>
        </authorList>
    </citation>
    <scope>NUCLEOTIDE SEQUENCE [LARGE SCALE GENOMIC DNA]</scope>
    <source>
        <strain evidence="2 3">KOPRI26562</strain>
    </source>
</reference>
<feature type="region of interest" description="Disordered" evidence="1">
    <location>
        <begin position="1"/>
        <end position="58"/>
    </location>
</feature>
<sequence>MSDLNQMLDTMRAQMDNRSGTDPAPHTTEALEEPAPPEPIEIDFPEAAPEEASPYDPA</sequence>
<evidence type="ECO:0000313" key="2">
    <source>
        <dbReference type="EMBL" id="OLV19525.1"/>
    </source>
</evidence>
<gene>
    <name evidence="2" type="ORF">BOO71_0002314</name>
</gene>
<evidence type="ECO:0000313" key="3">
    <source>
        <dbReference type="Proteomes" id="UP000186607"/>
    </source>
</evidence>
<dbReference type="Proteomes" id="UP000186607">
    <property type="component" value="Unassembled WGS sequence"/>
</dbReference>